<evidence type="ECO:0000313" key="5">
    <source>
        <dbReference type="Proteomes" id="UP000187209"/>
    </source>
</evidence>
<sequence>MKHRYNIRKKSQATKEIPTSKSNNTTLNTSRPNSSSLAPNVKSLKIFSQMNFPTFNYYFAKTHQSESASSIYCFEKALELYENQKFGYAIRMFIKVIDLERINWQAWNNLGVTYLMVRNLNGAINSFHEVIRINKTLEYSYYNIALSYLQFDKSQEAALCIKSAKLVLENPSNLFLELERLILAYGLEKQKTILSKSIYQKISKISEFVTPLPSRSVFIKNLEIAKAHEHENALNIPGFAQTNVEAHDEFLKPNEEIAKTLGIKIRKLRDKVYSDMKYLVKKEIPKNETLNSKYLTQEELKEIKVEFCKEMNERDYEKIDPIMGKLMFFRKFNMKIRREIYEIAEIACYLPGEVIFKQGEAGENMYVILKGAVTVEKEAIEFGSKNIVVNCMYDGKQFGELALLNAINSKDAKNERAATCIACEKTYMLSMPKKQMSDIVLLSNKQEIDEKTNFFYQLAFFKGFDRSLFIPLASNIEKQILKLNDVVLDKGHMPRGLYIISEGYAVLYTEGYAVKDRFTGNFSPIRTQKPKPKPMYFSVTPPNRIRKDKIEKDETPVLKKSKEFQAAALETIKTIKKFVKVNDLSHVHENGYLIKDRLPHATIQKGDFFGGRILLQGFPGNKTEETPSKFSVVVQSSEFEFFILTKYHLQFLTQSMREQLMTILMKSSEVDCPIDIDPETMDTLFCSWQDYKKDLIKQIHKENYIEKHKHAYPFNL</sequence>
<evidence type="ECO:0000256" key="2">
    <source>
        <dbReference type="SAM" id="MobiDB-lite"/>
    </source>
</evidence>
<feature type="repeat" description="TPR" evidence="1">
    <location>
        <begin position="104"/>
        <end position="137"/>
    </location>
</feature>
<dbReference type="InterPro" id="IPR000595">
    <property type="entry name" value="cNMP-bd_dom"/>
</dbReference>
<dbReference type="PROSITE" id="PS50005">
    <property type="entry name" value="TPR"/>
    <property type="match status" value="1"/>
</dbReference>
<dbReference type="PANTHER" id="PTHR23011">
    <property type="entry name" value="CYCLIC NUCLEOTIDE-BINDING DOMAIN CONTAINING PROTEIN"/>
    <property type="match status" value="1"/>
</dbReference>
<dbReference type="PRINTS" id="PR00103">
    <property type="entry name" value="CAMPKINASE"/>
</dbReference>
<proteinExistence type="predicted"/>
<dbReference type="SMART" id="SM00100">
    <property type="entry name" value="cNMP"/>
    <property type="match status" value="1"/>
</dbReference>
<dbReference type="InterPro" id="IPR014710">
    <property type="entry name" value="RmlC-like_jellyroll"/>
</dbReference>
<dbReference type="OrthoDB" id="429870at2759"/>
<evidence type="ECO:0000256" key="1">
    <source>
        <dbReference type="PROSITE-ProRule" id="PRU00339"/>
    </source>
</evidence>
<dbReference type="AlphaFoldDB" id="A0A1R2BQ86"/>
<feature type="compositionally biased region" description="Basic residues" evidence="2">
    <location>
        <begin position="1"/>
        <end position="12"/>
    </location>
</feature>
<feature type="compositionally biased region" description="Low complexity" evidence="2">
    <location>
        <begin position="19"/>
        <end position="30"/>
    </location>
</feature>
<gene>
    <name evidence="4" type="ORF">SteCoe_21223</name>
</gene>
<dbReference type="InterPro" id="IPR018490">
    <property type="entry name" value="cNMP-bd_dom_sf"/>
</dbReference>
<organism evidence="4 5">
    <name type="scientific">Stentor coeruleus</name>
    <dbReference type="NCBI Taxonomy" id="5963"/>
    <lineage>
        <taxon>Eukaryota</taxon>
        <taxon>Sar</taxon>
        <taxon>Alveolata</taxon>
        <taxon>Ciliophora</taxon>
        <taxon>Postciliodesmatophora</taxon>
        <taxon>Heterotrichea</taxon>
        <taxon>Heterotrichida</taxon>
        <taxon>Stentoridae</taxon>
        <taxon>Stentor</taxon>
    </lineage>
</organism>
<dbReference type="PROSITE" id="PS50042">
    <property type="entry name" value="CNMP_BINDING_3"/>
    <property type="match status" value="2"/>
</dbReference>
<keyword evidence="5" id="KW-1185">Reference proteome</keyword>
<dbReference type="CDD" id="cd00038">
    <property type="entry name" value="CAP_ED"/>
    <property type="match status" value="1"/>
</dbReference>
<dbReference type="EMBL" id="MPUH01000499">
    <property type="protein sequence ID" value="OMJ78870.1"/>
    <property type="molecule type" value="Genomic_DNA"/>
</dbReference>
<evidence type="ECO:0000259" key="3">
    <source>
        <dbReference type="PROSITE" id="PS50042"/>
    </source>
</evidence>
<evidence type="ECO:0000313" key="4">
    <source>
        <dbReference type="EMBL" id="OMJ78870.1"/>
    </source>
</evidence>
<name>A0A1R2BQ86_9CILI</name>
<feature type="region of interest" description="Disordered" evidence="2">
    <location>
        <begin position="1"/>
        <end position="36"/>
    </location>
</feature>
<dbReference type="Gene3D" id="1.25.40.10">
    <property type="entry name" value="Tetratricopeptide repeat domain"/>
    <property type="match status" value="1"/>
</dbReference>
<dbReference type="InterPro" id="IPR019734">
    <property type="entry name" value="TPR_rpt"/>
</dbReference>
<dbReference type="Gene3D" id="2.60.120.10">
    <property type="entry name" value="Jelly Rolls"/>
    <property type="match status" value="2"/>
</dbReference>
<feature type="domain" description="Cyclic nucleotide-binding" evidence="3">
    <location>
        <begin position="460"/>
        <end position="503"/>
    </location>
</feature>
<accession>A0A1R2BQ86</accession>
<dbReference type="PANTHER" id="PTHR23011:SF28">
    <property type="entry name" value="CYCLIC NUCLEOTIDE-BINDING DOMAIN CONTAINING PROTEIN"/>
    <property type="match status" value="1"/>
</dbReference>
<feature type="domain" description="Cyclic nucleotide-binding" evidence="3">
    <location>
        <begin position="328"/>
        <end position="440"/>
    </location>
</feature>
<reference evidence="4 5" key="1">
    <citation type="submission" date="2016-11" db="EMBL/GenBank/DDBJ databases">
        <title>The macronuclear genome of Stentor coeruleus: a giant cell with tiny introns.</title>
        <authorList>
            <person name="Slabodnick M."/>
            <person name="Ruby J.G."/>
            <person name="Reiff S.B."/>
            <person name="Swart E.C."/>
            <person name="Gosai S."/>
            <person name="Prabakaran S."/>
            <person name="Witkowska E."/>
            <person name="Larue G.E."/>
            <person name="Fisher S."/>
            <person name="Freeman R.M."/>
            <person name="Gunawardena J."/>
            <person name="Chu W."/>
            <person name="Stover N.A."/>
            <person name="Gregory B.D."/>
            <person name="Nowacki M."/>
            <person name="Derisi J."/>
            <person name="Roy S.W."/>
            <person name="Marshall W.F."/>
            <person name="Sood P."/>
        </authorList>
    </citation>
    <scope>NUCLEOTIDE SEQUENCE [LARGE SCALE GENOMIC DNA]</scope>
    <source>
        <strain evidence="4">WM001</strain>
    </source>
</reference>
<dbReference type="Pfam" id="PF00027">
    <property type="entry name" value="cNMP_binding"/>
    <property type="match status" value="1"/>
</dbReference>
<dbReference type="SUPFAM" id="SSF48452">
    <property type="entry name" value="TPR-like"/>
    <property type="match status" value="1"/>
</dbReference>
<dbReference type="SMART" id="SM00028">
    <property type="entry name" value="TPR"/>
    <property type="match status" value="3"/>
</dbReference>
<keyword evidence="1" id="KW-0802">TPR repeat</keyword>
<dbReference type="SUPFAM" id="SSF51206">
    <property type="entry name" value="cAMP-binding domain-like"/>
    <property type="match status" value="2"/>
</dbReference>
<protein>
    <recommendedName>
        <fullName evidence="3">Cyclic nucleotide-binding domain-containing protein</fullName>
    </recommendedName>
</protein>
<dbReference type="Proteomes" id="UP000187209">
    <property type="component" value="Unassembled WGS sequence"/>
</dbReference>
<dbReference type="InterPro" id="IPR011990">
    <property type="entry name" value="TPR-like_helical_dom_sf"/>
</dbReference>
<comment type="caution">
    <text evidence="4">The sequence shown here is derived from an EMBL/GenBank/DDBJ whole genome shotgun (WGS) entry which is preliminary data.</text>
</comment>